<keyword evidence="1" id="KW-1035">Host cytoplasm</keyword>
<evidence type="ECO:0000259" key="2">
    <source>
        <dbReference type="PROSITE" id="PS52053"/>
    </source>
</evidence>
<keyword evidence="4" id="KW-1185">Reference proteome</keyword>
<dbReference type="KEGG" id="pdw:BV82_2097"/>
<organism evidence="3 4">
    <name type="scientific">Pseudomonas donghuensis</name>
    <dbReference type="NCBI Taxonomy" id="1163398"/>
    <lineage>
        <taxon>Bacteria</taxon>
        <taxon>Pseudomonadati</taxon>
        <taxon>Pseudomonadota</taxon>
        <taxon>Gammaproteobacteria</taxon>
        <taxon>Pseudomonadales</taxon>
        <taxon>Pseudomonadaceae</taxon>
        <taxon>Pseudomonas</taxon>
    </lineage>
</organism>
<feature type="domain" description="NEL" evidence="2">
    <location>
        <begin position="1"/>
        <end position="115"/>
    </location>
</feature>
<comment type="similarity">
    <text evidence="1">Belongs to the LRR-containing bacterial E3 ligase family.</text>
</comment>
<keyword evidence="1" id="KW-0833">Ubl conjugation pathway</keyword>
<dbReference type="AlphaFoldDB" id="A0AAP0SHE3"/>
<sequence length="115" mass="13164">MLFEHMANVTAAQLDSAATEVLEGETPESLKAGISGRDFWIDFLKMRYAARFDEASKPYFARLEALDADKQTMSDQAYRTRSETIGQRRTLDEQRLIETLTTDIWNSVPDQVTRL</sequence>
<dbReference type="GeneID" id="98283756"/>
<dbReference type="Proteomes" id="UP000027121">
    <property type="component" value="Chromosome"/>
</dbReference>
<gene>
    <name evidence="3" type="ORF">BV82_2097</name>
</gene>
<accession>A0AAP0SHE3</accession>
<dbReference type="GO" id="GO:0004842">
    <property type="term" value="F:ubiquitin-protein transferase activity"/>
    <property type="evidence" value="ECO:0007669"/>
    <property type="project" value="InterPro"/>
</dbReference>
<dbReference type="GO" id="GO:0005576">
    <property type="term" value="C:extracellular region"/>
    <property type="evidence" value="ECO:0007669"/>
    <property type="project" value="UniProtKB-UniRule"/>
</dbReference>
<evidence type="ECO:0000313" key="4">
    <source>
        <dbReference type="Proteomes" id="UP000027121"/>
    </source>
</evidence>
<evidence type="ECO:0000256" key="1">
    <source>
        <dbReference type="PROSITE-ProRule" id="PRU01398"/>
    </source>
</evidence>
<name>A0AAP0SHE3_9PSED</name>
<dbReference type="Pfam" id="PF14496">
    <property type="entry name" value="NEL"/>
    <property type="match status" value="1"/>
</dbReference>
<reference evidence="3 4" key="1">
    <citation type="journal article" date="2014" name="Genome Announc.">
        <title>Genome Sequence of Pseudomonas sp. Strain P482, a Tomato Rhizosphere Isolate with Broad-Spectrum Antimicrobial Activity.</title>
        <authorList>
            <person name="Krzyzanowska D.M."/>
            <person name="Ossowicki A."/>
            <person name="Jafra S."/>
        </authorList>
    </citation>
    <scope>NUCLEOTIDE SEQUENCE [LARGE SCALE GENOMIC DNA]</scope>
    <source>
        <strain evidence="3 4">P482</strain>
    </source>
</reference>
<dbReference type="EMBL" id="CP071706">
    <property type="protein sequence ID" value="KDO00085.2"/>
    <property type="molecule type" value="Genomic_DNA"/>
</dbReference>
<protein>
    <recommendedName>
        <fullName evidence="2">NEL domain-containing protein</fullName>
    </recommendedName>
</protein>
<proteinExistence type="inferred from homology"/>
<evidence type="ECO:0000313" key="3">
    <source>
        <dbReference type="EMBL" id="KDO00085.2"/>
    </source>
</evidence>
<dbReference type="RefSeq" id="WP_081839652.1">
    <property type="nucleotide sequence ID" value="NZ_CP071706.1"/>
</dbReference>
<reference evidence="3 4" key="2">
    <citation type="journal article" date="2016" name="Front. Microbiol.">
        <title>When Genome-Based Approach Meets the 'Old but Good': Revealing Genes Involved in the Antibacterial Activity of Pseudomonas sp. P482 against Soft Rot Pathogens.</title>
        <authorList>
            <person name="Krzyzanowska D.M."/>
            <person name="Ossowicki A."/>
            <person name="Rajewska M."/>
            <person name="Maciag T."/>
            <person name="Jablonska M."/>
            <person name="Obuchowski M."/>
            <person name="Heeb S."/>
            <person name="Jafra S."/>
        </authorList>
    </citation>
    <scope>NUCLEOTIDE SEQUENCE [LARGE SCALE GENOMIC DNA]</scope>
    <source>
        <strain evidence="3 4">P482</strain>
    </source>
</reference>
<dbReference type="GO" id="GO:0016567">
    <property type="term" value="P:protein ubiquitination"/>
    <property type="evidence" value="ECO:0007669"/>
    <property type="project" value="InterPro"/>
</dbReference>
<dbReference type="InterPro" id="IPR029487">
    <property type="entry name" value="NEL_dom"/>
</dbReference>
<comment type="caution">
    <text evidence="1">Lacks conserved residue(s) required for the propagation of feature annotation.</text>
</comment>
<dbReference type="PROSITE" id="PS52053">
    <property type="entry name" value="NEL"/>
    <property type="match status" value="1"/>
</dbReference>
<dbReference type="Gene3D" id="1.20.58.360">
    <property type="entry name" value="Shigella T3SS effector IpaH defines"/>
    <property type="match status" value="1"/>
</dbReference>
<keyword evidence="1" id="KW-0964">Secreted</keyword>